<feature type="transmembrane region" description="Helical" evidence="1">
    <location>
        <begin position="70"/>
        <end position="93"/>
    </location>
</feature>
<protein>
    <submittedName>
        <fullName evidence="2">HDC08642</fullName>
    </submittedName>
</protein>
<dbReference type="EMBL" id="BK001953">
    <property type="protein sequence ID" value="DAA02798.1"/>
    <property type="molecule type" value="Genomic_DNA"/>
</dbReference>
<evidence type="ECO:0000256" key="1">
    <source>
        <dbReference type="SAM" id="Phobius"/>
    </source>
</evidence>
<organism evidence="2">
    <name type="scientific">Drosophila melanogaster</name>
    <name type="common">Fruit fly</name>
    <dbReference type="NCBI Taxonomy" id="7227"/>
    <lineage>
        <taxon>Eukaryota</taxon>
        <taxon>Metazoa</taxon>
        <taxon>Ecdysozoa</taxon>
        <taxon>Arthropoda</taxon>
        <taxon>Hexapoda</taxon>
        <taxon>Insecta</taxon>
        <taxon>Pterygota</taxon>
        <taxon>Neoptera</taxon>
        <taxon>Endopterygota</taxon>
        <taxon>Diptera</taxon>
        <taxon>Brachycera</taxon>
        <taxon>Muscomorpha</taxon>
        <taxon>Ephydroidea</taxon>
        <taxon>Drosophilidae</taxon>
        <taxon>Drosophila</taxon>
        <taxon>Sophophora</taxon>
    </lineage>
</organism>
<name>Q6ILR3_DROME</name>
<proteinExistence type="predicted"/>
<sequence>MNLQLHYIAVQDSWTHFSQCAAGVAANIDDLVVAYNDFFDLQLLVALRFFMLYALALVSSAGQACGDADVAVAVAIAIAAGGHWIVSSCLLCCRRQQQQQQQLQQQQQQQKQLLFVCSFGAQGEAERLELVANRWQWRLESRDPRCEKPATAATNL</sequence>
<keyword evidence="1" id="KW-0472">Membrane</keyword>
<keyword evidence="1" id="KW-1133">Transmembrane helix</keyword>
<gene>
    <name evidence="2" type="ORF">HDC08642</name>
</gene>
<feature type="transmembrane region" description="Helical" evidence="1">
    <location>
        <begin position="45"/>
        <end position="64"/>
    </location>
</feature>
<dbReference type="AlphaFoldDB" id="Q6ILR3"/>
<reference evidence="2" key="1">
    <citation type="journal article" date="2003" name="Genome Biol.">
        <title>An integrated gene annotation and transcriptional profiling approach towards the full gene content of the Drosophila genome.</title>
        <authorList>
            <person name="Hild M."/>
            <person name="Beckmann B."/>
            <person name="Haas S.A."/>
            <person name="Koch B."/>
            <person name="Solovyev V."/>
            <person name="Busold C."/>
            <person name="Fellenberg K."/>
            <person name="Boutros M."/>
            <person name="Vingron M."/>
            <person name="Sauer F."/>
            <person name="Hoheisel J.D."/>
            <person name="Paro R."/>
        </authorList>
    </citation>
    <scope>NUCLEOTIDE SEQUENCE</scope>
</reference>
<accession>Q6ILR3</accession>
<evidence type="ECO:0000313" key="2">
    <source>
        <dbReference type="EMBL" id="DAA02798.1"/>
    </source>
</evidence>
<keyword evidence="1" id="KW-0812">Transmembrane</keyword>